<evidence type="ECO:0000256" key="1">
    <source>
        <dbReference type="ARBA" id="ARBA00022741"/>
    </source>
</evidence>
<dbReference type="InterPro" id="IPR015894">
    <property type="entry name" value="Guanylate-bd_N"/>
</dbReference>
<keyword evidence="8" id="KW-1185">Reference proteome</keyword>
<dbReference type="InterPro" id="IPR030386">
    <property type="entry name" value="G_GB1_RHD3_dom"/>
</dbReference>
<dbReference type="InterPro" id="IPR027417">
    <property type="entry name" value="P-loop_NTPase"/>
</dbReference>
<name>A0A139WH35_TRICA</name>
<dbReference type="SUPFAM" id="SSF48340">
    <property type="entry name" value="Interferon-induced guanylate-binding protein 1 (GBP1), C-terminal domain"/>
    <property type="match status" value="1"/>
</dbReference>
<evidence type="ECO:0000256" key="2">
    <source>
        <dbReference type="ARBA" id="ARBA00022801"/>
    </source>
</evidence>
<reference evidence="7 8" key="2">
    <citation type="journal article" date="2010" name="Nucleic Acids Res.">
        <title>BeetleBase in 2010: revisions to provide comprehensive genomic information for Tribolium castaneum.</title>
        <authorList>
            <person name="Kim H.S."/>
            <person name="Murphy T."/>
            <person name="Xia J."/>
            <person name="Caragea D."/>
            <person name="Park Y."/>
            <person name="Beeman R.W."/>
            <person name="Lorenzen M.D."/>
            <person name="Butcher S."/>
            <person name="Manak J.R."/>
            <person name="Brown S.J."/>
        </authorList>
    </citation>
    <scope>GENOME REANNOTATION</scope>
    <source>
        <strain evidence="7 8">Georgia GA2</strain>
    </source>
</reference>
<dbReference type="Pfam" id="PF02263">
    <property type="entry name" value="GBP"/>
    <property type="match status" value="1"/>
</dbReference>
<evidence type="ECO:0000313" key="7">
    <source>
        <dbReference type="EMBL" id="KYB27310.1"/>
    </source>
</evidence>
<dbReference type="InParanoid" id="A0A139WH35"/>
<reference evidence="7 8" key="1">
    <citation type="journal article" date="2008" name="Nature">
        <title>The genome of the model beetle and pest Tribolium castaneum.</title>
        <authorList>
            <consortium name="Tribolium Genome Sequencing Consortium"/>
            <person name="Richards S."/>
            <person name="Gibbs R.A."/>
            <person name="Weinstock G.M."/>
            <person name="Brown S.J."/>
            <person name="Denell R."/>
            <person name="Beeman R.W."/>
            <person name="Gibbs R."/>
            <person name="Beeman R.W."/>
            <person name="Brown S.J."/>
            <person name="Bucher G."/>
            <person name="Friedrich M."/>
            <person name="Grimmelikhuijzen C.J."/>
            <person name="Klingler M."/>
            <person name="Lorenzen M."/>
            <person name="Richards S."/>
            <person name="Roth S."/>
            <person name="Schroder R."/>
            <person name="Tautz D."/>
            <person name="Zdobnov E.M."/>
            <person name="Muzny D."/>
            <person name="Gibbs R.A."/>
            <person name="Weinstock G.M."/>
            <person name="Attaway T."/>
            <person name="Bell S."/>
            <person name="Buhay C.J."/>
            <person name="Chandrabose M.N."/>
            <person name="Chavez D."/>
            <person name="Clerk-Blankenburg K.P."/>
            <person name="Cree A."/>
            <person name="Dao M."/>
            <person name="Davis C."/>
            <person name="Chacko J."/>
            <person name="Dinh H."/>
            <person name="Dugan-Rocha S."/>
            <person name="Fowler G."/>
            <person name="Garner T.T."/>
            <person name="Garnes J."/>
            <person name="Gnirke A."/>
            <person name="Hawes A."/>
            <person name="Hernandez J."/>
            <person name="Hines S."/>
            <person name="Holder M."/>
            <person name="Hume J."/>
            <person name="Jhangiani S.N."/>
            <person name="Joshi V."/>
            <person name="Khan Z.M."/>
            <person name="Jackson L."/>
            <person name="Kovar C."/>
            <person name="Kowis A."/>
            <person name="Lee S."/>
            <person name="Lewis L.R."/>
            <person name="Margolis J."/>
            <person name="Morgan M."/>
            <person name="Nazareth L.V."/>
            <person name="Nguyen N."/>
            <person name="Okwuonu G."/>
            <person name="Parker D."/>
            <person name="Richards S."/>
            <person name="Ruiz S.J."/>
            <person name="Santibanez J."/>
            <person name="Savard J."/>
            <person name="Scherer S.E."/>
            <person name="Schneider B."/>
            <person name="Sodergren E."/>
            <person name="Tautz D."/>
            <person name="Vattahil S."/>
            <person name="Villasana D."/>
            <person name="White C.S."/>
            <person name="Wright R."/>
            <person name="Park Y."/>
            <person name="Beeman R.W."/>
            <person name="Lord J."/>
            <person name="Oppert B."/>
            <person name="Lorenzen M."/>
            <person name="Brown S."/>
            <person name="Wang L."/>
            <person name="Savard J."/>
            <person name="Tautz D."/>
            <person name="Richards S."/>
            <person name="Weinstock G."/>
            <person name="Gibbs R.A."/>
            <person name="Liu Y."/>
            <person name="Worley K."/>
            <person name="Weinstock G."/>
            <person name="Elsik C.G."/>
            <person name="Reese J.T."/>
            <person name="Elhaik E."/>
            <person name="Landan G."/>
            <person name="Graur D."/>
            <person name="Arensburger P."/>
            <person name="Atkinson P."/>
            <person name="Beeman R.W."/>
            <person name="Beidler J."/>
            <person name="Brown S.J."/>
            <person name="Demuth J.P."/>
            <person name="Drury D.W."/>
            <person name="Du Y.Z."/>
            <person name="Fujiwara H."/>
            <person name="Lorenzen M."/>
            <person name="Maselli V."/>
            <person name="Osanai M."/>
            <person name="Park Y."/>
            <person name="Robertson H.M."/>
            <person name="Tu Z."/>
            <person name="Wang J.J."/>
            <person name="Wang S."/>
            <person name="Richards S."/>
            <person name="Song H."/>
            <person name="Zhang L."/>
            <person name="Sodergren E."/>
            <person name="Werner D."/>
            <person name="Stanke M."/>
            <person name="Morgenstern B."/>
            <person name="Solovyev V."/>
            <person name="Kosarev P."/>
            <person name="Brown G."/>
            <person name="Chen H.C."/>
            <person name="Ermolaeva O."/>
            <person name="Hlavina W."/>
            <person name="Kapustin Y."/>
            <person name="Kiryutin B."/>
            <person name="Kitts P."/>
            <person name="Maglott D."/>
            <person name="Pruitt K."/>
            <person name="Sapojnikov V."/>
            <person name="Souvorov A."/>
            <person name="Mackey A.J."/>
            <person name="Waterhouse R.M."/>
            <person name="Wyder S."/>
            <person name="Zdobnov E.M."/>
            <person name="Zdobnov E.M."/>
            <person name="Wyder S."/>
            <person name="Kriventseva E.V."/>
            <person name="Kadowaki T."/>
            <person name="Bork P."/>
            <person name="Aranda M."/>
            <person name="Bao R."/>
            <person name="Beermann A."/>
            <person name="Berns N."/>
            <person name="Bolognesi R."/>
            <person name="Bonneton F."/>
            <person name="Bopp D."/>
            <person name="Brown S.J."/>
            <person name="Bucher G."/>
            <person name="Butts T."/>
            <person name="Chaumot A."/>
            <person name="Denell R.E."/>
            <person name="Ferrier D.E."/>
            <person name="Friedrich M."/>
            <person name="Gordon C.M."/>
            <person name="Jindra M."/>
            <person name="Klingler M."/>
            <person name="Lan Q."/>
            <person name="Lattorff H.M."/>
            <person name="Laudet V."/>
            <person name="von Levetsow C."/>
            <person name="Liu Z."/>
            <person name="Lutz R."/>
            <person name="Lynch J.A."/>
            <person name="da Fonseca R.N."/>
            <person name="Posnien N."/>
            <person name="Reuter R."/>
            <person name="Roth S."/>
            <person name="Savard J."/>
            <person name="Schinko J.B."/>
            <person name="Schmitt C."/>
            <person name="Schoppmeier M."/>
            <person name="Schroder R."/>
            <person name="Shippy T.D."/>
            <person name="Simonnet F."/>
            <person name="Marques-Souza H."/>
            <person name="Tautz D."/>
            <person name="Tomoyasu Y."/>
            <person name="Trauner J."/>
            <person name="Van der Zee M."/>
            <person name="Vervoort M."/>
            <person name="Wittkopp N."/>
            <person name="Wimmer E.A."/>
            <person name="Yang X."/>
            <person name="Jones A.K."/>
            <person name="Sattelle D.B."/>
            <person name="Ebert P.R."/>
            <person name="Nelson D."/>
            <person name="Scott J.G."/>
            <person name="Beeman R.W."/>
            <person name="Muthukrishnan S."/>
            <person name="Kramer K.J."/>
            <person name="Arakane Y."/>
            <person name="Beeman R.W."/>
            <person name="Zhu Q."/>
            <person name="Hogenkamp D."/>
            <person name="Dixit R."/>
            <person name="Oppert B."/>
            <person name="Jiang H."/>
            <person name="Zou Z."/>
            <person name="Marshall J."/>
            <person name="Elpidina E."/>
            <person name="Vinokurov K."/>
            <person name="Oppert C."/>
            <person name="Zou Z."/>
            <person name="Evans J."/>
            <person name="Lu Z."/>
            <person name="Zhao P."/>
            <person name="Sumathipala N."/>
            <person name="Altincicek B."/>
            <person name="Vilcinskas A."/>
            <person name="Williams M."/>
            <person name="Hultmark D."/>
            <person name="Hetru C."/>
            <person name="Jiang H."/>
            <person name="Grimmelikhuijzen C.J."/>
            <person name="Hauser F."/>
            <person name="Cazzamali G."/>
            <person name="Williamson M."/>
            <person name="Park Y."/>
            <person name="Li B."/>
            <person name="Tanaka Y."/>
            <person name="Predel R."/>
            <person name="Neupert S."/>
            <person name="Schachtner J."/>
            <person name="Verleyen P."/>
            <person name="Raible F."/>
            <person name="Bork P."/>
            <person name="Friedrich M."/>
            <person name="Walden K.K."/>
            <person name="Robertson H.M."/>
            <person name="Angeli S."/>
            <person name="Foret S."/>
            <person name="Bucher G."/>
            <person name="Schuetz S."/>
            <person name="Maleszka R."/>
            <person name="Wimmer E.A."/>
            <person name="Beeman R.W."/>
            <person name="Lorenzen M."/>
            <person name="Tomoyasu Y."/>
            <person name="Miller S.C."/>
            <person name="Grossmann D."/>
            <person name="Bucher G."/>
        </authorList>
    </citation>
    <scope>NUCLEOTIDE SEQUENCE [LARGE SCALE GENOMIC DNA]</scope>
    <source>
        <strain evidence="7 8">Georgia GA2</strain>
    </source>
</reference>
<dbReference type="STRING" id="7070.A0A139WH35"/>
<protein>
    <submittedName>
        <fullName evidence="7">Atlastin-like Protein</fullName>
    </submittedName>
</protein>
<dbReference type="GO" id="GO:0003924">
    <property type="term" value="F:GTPase activity"/>
    <property type="evidence" value="ECO:0000318"/>
    <property type="project" value="GO_Central"/>
</dbReference>
<dbReference type="GO" id="GO:0007029">
    <property type="term" value="P:endoplasmic reticulum organization"/>
    <property type="evidence" value="ECO:0000318"/>
    <property type="project" value="GO_Central"/>
</dbReference>
<evidence type="ECO:0000256" key="5">
    <source>
        <dbReference type="SAM" id="MobiDB-lite"/>
    </source>
</evidence>
<dbReference type="PANTHER" id="PTHR10751">
    <property type="entry name" value="GUANYLATE BINDING PROTEIN"/>
    <property type="match status" value="1"/>
</dbReference>
<feature type="region of interest" description="Disordered" evidence="5">
    <location>
        <begin position="479"/>
        <end position="504"/>
    </location>
</feature>
<dbReference type="GO" id="GO:0051260">
    <property type="term" value="P:protein homooligomerization"/>
    <property type="evidence" value="ECO:0000318"/>
    <property type="project" value="GO_Central"/>
</dbReference>
<dbReference type="PROSITE" id="PS51715">
    <property type="entry name" value="G_GB1_RHD3"/>
    <property type="match status" value="1"/>
</dbReference>
<dbReference type="OMA" id="MFICEAR"/>
<dbReference type="AlphaFoldDB" id="A0A139WH35"/>
<dbReference type="EMBL" id="KQ971343">
    <property type="protein sequence ID" value="KYB27310.1"/>
    <property type="molecule type" value="Genomic_DNA"/>
</dbReference>
<keyword evidence="3" id="KW-0342">GTP-binding</keyword>
<sequence length="504" mass="58155">MATEAVRRAVQIIRNDNNSISLDVNALQNILLRDEIRNKKICVLSITGTFRQGKSFLLNFFLRYLKLKHGSSPLDPNSDWLDPIHGSHLSDFLWDHGSNAHTNGILMWPEIFTIYKPSSNEEIAVVLLDTQGSYDNQTTVENSATIFALSTMISSVQIYNVMRNLNQNDLESVEMFGQYGRLLTNDDCPFQDLWILVRDWLAPYERPFGIPGGESLLQDRLYGQHDALPDEINEQRNNVRNLFQTINCSLLPFPGERVAADHTFNGDLNEINDNFKRYVKQLVERIFEPENLVIKRFNGEEITANDLFQCFGTYTEILGDGLPHVETRLAATINNQHNDAVESSFELYDRQMHHNFSSILLLNNHHESCKTRALDNYHNTRLLGSSLVYDRYEQRLIRKMDERFSIYRERFDFDRDRQLERERRRNQQVSLQQFRPSQSSSLVSRESLSTETIILQSLRIATGLAAIGFGIYEIIRQSSRDTGNSNTNNSSSTRRYSTDDSDST</sequence>
<feature type="compositionally biased region" description="Low complexity" evidence="5">
    <location>
        <begin position="480"/>
        <end position="495"/>
    </location>
</feature>
<evidence type="ECO:0000256" key="3">
    <source>
        <dbReference type="ARBA" id="ARBA00023134"/>
    </source>
</evidence>
<evidence type="ECO:0000313" key="8">
    <source>
        <dbReference type="Proteomes" id="UP000007266"/>
    </source>
</evidence>
<comment type="similarity">
    <text evidence="4">Belongs to the TRAFAC class dynamin-like GTPase superfamily. GB1/RHD3 GTPase family.</text>
</comment>
<keyword evidence="1" id="KW-0547">Nucleotide-binding</keyword>
<accession>A0A139WH35</accession>
<organism evidence="7 8">
    <name type="scientific">Tribolium castaneum</name>
    <name type="common">Red flour beetle</name>
    <dbReference type="NCBI Taxonomy" id="7070"/>
    <lineage>
        <taxon>Eukaryota</taxon>
        <taxon>Metazoa</taxon>
        <taxon>Ecdysozoa</taxon>
        <taxon>Arthropoda</taxon>
        <taxon>Hexapoda</taxon>
        <taxon>Insecta</taxon>
        <taxon>Pterygota</taxon>
        <taxon>Neoptera</taxon>
        <taxon>Endopterygota</taxon>
        <taxon>Coleoptera</taxon>
        <taxon>Polyphaga</taxon>
        <taxon>Cucujiformia</taxon>
        <taxon>Tenebrionidae</taxon>
        <taxon>Tenebrionidae incertae sedis</taxon>
        <taxon>Tribolium</taxon>
    </lineage>
</organism>
<evidence type="ECO:0000259" key="6">
    <source>
        <dbReference type="PROSITE" id="PS51715"/>
    </source>
</evidence>
<dbReference type="GO" id="GO:0005525">
    <property type="term" value="F:GTP binding"/>
    <property type="evidence" value="ECO:0000318"/>
    <property type="project" value="GO_Central"/>
</dbReference>
<feature type="domain" description="GB1/RHD3-type G" evidence="6">
    <location>
        <begin position="38"/>
        <end position="291"/>
    </location>
</feature>
<dbReference type="FunFam" id="3.40.50.300:FF:004712">
    <property type="entry name" value="Atlastin-like Protein"/>
    <property type="match status" value="1"/>
</dbReference>
<proteinExistence type="inferred from homology"/>
<keyword evidence="2" id="KW-0378">Hydrolase</keyword>
<dbReference type="Gene3D" id="1.20.58.420">
    <property type="entry name" value="AHSP"/>
    <property type="match status" value="1"/>
</dbReference>
<dbReference type="SUPFAM" id="SSF52540">
    <property type="entry name" value="P-loop containing nucleoside triphosphate hydrolases"/>
    <property type="match status" value="1"/>
</dbReference>
<dbReference type="Gene3D" id="3.40.50.300">
    <property type="entry name" value="P-loop containing nucleotide triphosphate hydrolases"/>
    <property type="match status" value="1"/>
</dbReference>
<dbReference type="InterPro" id="IPR036543">
    <property type="entry name" value="Guanylate-bd_C_sf"/>
</dbReference>
<dbReference type="Proteomes" id="UP000007266">
    <property type="component" value="Linkage group 5"/>
</dbReference>
<gene>
    <name evidence="7" type="primary">AUGUSTUS-3.0.2_33188</name>
    <name evidence="7" type="ORF">TcasGA2_TC033188</name>
</gene>
<evidence type="ECO:0000256" key="4">
    <source>
        <dbReference type="PROSITE-ProRule" id="PRU01052"/>
    </source>
</evidence>